<keyword evidence="3" id="KW-0479">Metal-binding</keyword>
<comment type="subcellular location">
    <subcellularLocation>
        <location evidence="1">Nucleus</location>
    </subcellularLocation>
</comment>
<dbReference type="AlphaFoldDB" id="A0A0D7BAJ0"/>
<keyword evidence="7" id="KW-0539">Nucleus</keyword>
<dbReference type="SUPFAM" id="SSF53098">
    <property type="entry name" value="Ribonuclease H-like"/>
    <property type="match status" value="1"/>
</dbReference>
<dbReference type="InterPro" id="IPR012337">
    <property type="entry name" value="RNaseH-like_sf"/>
</dbReference>
<keyword evidence="6" id="KW-0460">Magnesium</keyword>
<feature type="compositionally biased region" description="Low complexity" evidence="10">
    <location>
        <begin position="295"/>
        <end position="314"/>
    </location>
</feature>
<feature type="region of interest" description="Disordered" evidence="10">
    <location>
        <begin position="269"/>
        <end position="347"/>
    </location>
</feature>
<evidence type="ECO:0000313" key="13">
    <source>
        <dbReference type="Proteomes" id="UP000054007"/>
    </source>
</evidence>
<dbReference type="CDD" id="cd06141">
    <property type="entry name" value="WRN_exo"/>
    <property type="match status" value="1"/>
</dbReference>
<feature type="domain" description="3'-5' exonuclease" evidence="11">
    <location>
        <begin position="42"/>
        <end position="223"/>
    </location>
</feature>
<evidence type="ECO:0000259" key="11">
    <source>
        <dbReference type="SMART" id="SM00474"/>
    </source>
</evidence>
<keyword evidence="13" id="KW-1185">Reference proteome</keyword>
<reference evidence="12 13" key="1">
    <citation type="journal article" date="2015" name="Fungal Genet. Biol.">
        <title>Evolution of novel wood decay mechanisms in Agaricales revealed by the genome sequences of Fistulina hepatica and Cylindrobasidium torrendii.</title>
        <authorList>
            <person name="Floudas D."/>
            <person name="Held B.W."/>
            <person name="Riley R."/>
            <person name="Nagy L.G."/>
            <person name="Koehler G."/>
            <person name="Ransdell A.S."/>
            <person name="Younus H."/>
            <person name="Chow J."/>
            <person name="Chiniquy J."/>
            <person name="Lipzen A."/>
            <person name="Tritt A."/>
            <person name="Sun H."/>
            <person name="Haridas S."/>
            <person name="LaButti K."/>
            <person name="Ohm R.A."/>
            <person name="Kues U."/>
            <person name="Blanchette R.A."/>
            <person name="Grigoriev I.V."/>
            <person name="Minto R.E."/>
            <person name="Hibbett D.S."/>
        </authorList>
    </citation>
    <scope>NUCLEOTIDE SEQUENCE [LARGE SCALE GENOMIC DNA]</scope>
    <source>
        <strain evidence="12 13">FP15055 ss-10</strain>
    </source>
</reference>
<name>A0A0D7BAJ0_9AGAR</name>
<dbReference type="Gene3D" id="3.30.420.10">
    <property type="entry name" value="Ribonuclease H-like superfamily/Ribonuclease H"/>
    <property type="match status" value="1"/>
</dbReference>
<dbReference type="OrthoDB" id="1920326at2759"/>
<dbReference type="Proteomes" id="UP000054007">
    <property type="component" value="Unassembled WGS sequence"/>
</dbReference>
<evidence type="ECO:0000256" key="7">
    <source>
        <dbReference type="ARBA" id="ARBA00023242"/>
    </source>
</evidence>
<evidence type="ECO:0000256" key="9">
    <source>
        <dbReference type="ARBA" id="ARBA00042761"/>
    </source>
</evidence>
<dbReference type="GO" id="GO:0008408">
    <property type="term" value="F:3'-5' exonuclease activity"/>
    <property type="evidence" value="ECO:0007669"/>
    <property type="project" value="InterPro"/>
</dbReference>
<evidence type="ECO:0000256" key="10">
    <source>
        <dbReference type="SAM" id="MobiDB-lite"/>
    </source>
</evidence>
<evidence type="ECO:0000256" key="5">
    <source>
        <dbReference type="ARBA" id="ARBA00022839"/>
    </source>
</evidence>
<dbReference type="GO" id="GO:0003676">
    <property type="term" value="F:nucleic acid binding"/>
    <property type="evidence" value="ECO:0007669"/>
    <property type="project" value="InterPro"/>
</dbReference>
<sequence>MSQSKHIIHTAPHTSTSDALAEDKPPALPPYNWAGQNSAATLFYVTSLPEADALLAKHLSFTSGVVGFDLEWPPTFRKGQPENPVSLVQIASQDAVFLFQISKMRSFPVQLQTLLENPLVIKAGVSVKSDAQKLWRDCNIHVLGCAELSYLARSADNARWKGSYKSLIGLARLTEVYLGGVLDKGHITRSNWGAKLTPQQQAYAANDAYAGYSLYVLLKAMVDVDVDPTCYTFNVVRGLLYDITSTTGKLLTTEEAVWEMPASKLSPWRALNPAYDPGPLPERKPKTGDGDRGPTTEATTTTTATTATATTTTTTKKRYHKNLKRSQGPTRRQQEYTQSISLLPPQA</sequence>
<dbReference type="InterPro" id="IPR051132">
    <property type="entry name" value="3-5_Exonuclease_domain"/>
</dbReference>
<dbReference type="PANTHER" id="PTHR13620:SF109">
    <property type="entry name" value="3'-5' EXONUCLEASE"/>
    <property type="match status" value="1"/>
</dbReference>
<dbReference type="STRING" id="1314674.A0A0D7BAJ0"/>
<protein>
    <recommendedName>
        <fullName evidence="8">3'-5' exonuclease</fullName>
    </recommendedName>
    <alternativeName>
        <fullName evidence="9">Werner Syndrome-like exonuclease</fullName>
    </alternativeName>
</protein>
<dbReference type="InterPro" id="IPR036397">
    <property type="entry name" value="RNaseH_sf"/>
</dbReference>
<evidence type="ECO:0000256" key="6">
    <source>
        <dbReference type="ARBA" id="ARBA00022842"/>
    </source>
</evidence>
<dbReference type="GO" id="GO:0046872">
    <property type="term" value="F:metal ion binding"/>
    <property type="evidence" value="ECO:0007669"/>
    <property type="project" value="UniProtKB-KW"/>
</dbReference>
<proteinExistence type="predicted"/>
<feature type="compositionally biased region" description="Basic and acidic residues" evidence="10">
    <location>
        <begin position="281"/>
        <end position="294"/>
    </location>
</feature>
<keyword evidence="5" id="KW-0269">Exonuclease</keyword>
<evidence type="ECO:0000256" key="1">
    <source>
        <dbReference type="ARBA" id="ARBA00004123"/>
    </source>
</evidence>
<evidence type="ECO:0000313" key="12">
    <source>
        <dbReference type="EMBL" id="KIY67573.1"/>
    </source>
</evidence>
<feature type="compositionally biased region" description="Basic residues" evidence="10">
    <location>
        <begin position="315"/>
        <end position="324"/>
    </location>
</feature>
<keyword evidence="4" id="KW-0378">Hydrolase</keyword>
<keyword evidence="2" id="KW-0540">Nuclease</keyword>
<evidence type="ECO:0000256" key="4">
    <source>
        <dbReference type="ARBA" id="ARBA00022801"/>
    </source>
</evidence>
<feature type="region of interest" description="Disordered" evidence="10">
    <location>
        <begin position="1"/>
        <end position="24"/>
    </location>
</feature>
<dbReference type="PANTHER" id="PTHR13620">
    <property type="entry name" value="3-5 EXONUCLEASE"/>
    <property type="match status" value="1"/>
</dbReference>
<dbReference type="InterPro" id="IPR002562">
    <property type="entry name" value="3'-5'_exonuclease_dom"/>
</dbReference>
<dbReference type="EMBL" id="KN880522">
    <property type="protein sequence ID" value="KIY67573.1"/>
    <property type="molecule type" value="Genomic_DNA"/>
</dbReference>
<dbReference type="GO" id="GO:0006139">
    <property type="term" value="P:nucleobase-containing compound metabolic process"/>
    <property type="evidence" value="ECO:0007669"/>
    <property type="project" value="InterPro"/>
</dbReference>
<evidence type="ECO:0000256" key="3">
    <source>
        <dbReference type="ARBA" id="ARBA00022723"/>
    </source>
</evidence>
<dbReference type="Pfam" id="PF01612">
    <property type="entry name" value="DNA_pol_A_exo1"/>
    <property type="match status" value="1"/>
</dbReference>
<evidence type="ECO:0000256" key="2">
    <source>
        <dbReference type="ARBA" id="ARBA00022722"/>
    </source>
</evidence>
<feature type="compositionally biased region" description="Polar residues" evidence="10">
    <location>
        <begin position="325"/>
        <end position="341"/>
    </location>
</feature>
<dbReference type="SMART" id="SM00474">
    <property type="entry name" value="35EXOc"/>
    <property type="match status" value="1"/>
</dbReference>
<gene>
    <name evidence="12" type="ORF">CYLTODRAFT_396770</name>
</gene>
<evidence type="ECO:0000256" key="8">
    <source>
        <dbReference type="ARBA" id="ARBA00040531"/>
    </source>
</evidence>
<organism evidence="12 13">
    <name type="scientific">Cylindrobasidium torrendii FP15055 ss-10</name>
    <dbReference type="NCBI Taxonomy" id="1314674"/>
    <lineage>
        <taxon>Eukaryota</taxon>
        <taxon>Fungi</taxon>
        <taxon>Dikarya</taxon>
        <taxon>Basidiomycota</taxon>
        <taxon>Agaricomycotina</taxon>
        <taxon>Agaricomycetes</taxon>
        <taxon>Agaricomycetidae</taxon>
        <taxon>Agaricales</taxon>
        <taxon>Marasmiineae</taxon>
        <taxon>Physalacriaceae</taxon>
        <taxon>Cylindrobasidium</taxon>
    </lineage>
</organism>
<dbReference type="GO" id="GO:0005634">
    <property type="term" value="C:nucleus"/>
    <property type="evidence" value="ECO:0007669"/>
    <property type="project" value="UniProtKB-SubCell"/>
</dbReference>
<accession>A0A0D7BAJ0</accession>